<dbReference type="GO" id="GO:0005737">
    <property type="term" value="C:cytoplasm"/>
    <property type="evidence" value="ECO:0007669"/>
    <property type="project" value="UniProtKB-SubCell"/>
</dbReference>
<dbReference type="FunFam" id="1.25.50.20:FF:000002">
    <property type="entry name" value="Aminopeptidase"/>
    <property type="match status" value="1"/>
</dbReference>
<dbReference type="InterPro" id="IPR042097">
    <property type="entry name" value="Aminopeptidase_N-like_N_sf"/>
</dbReference>
<evidence type="ECO:0000313" key="23">
    <source>
        <dbReference type="Proteomes" id="UP001161247"/>
    </source>
</evidence>
<evidence type="ECO:0000256" key="8">
    <source>
        <dbReference type="ARBA" id="ARBA00022723"/>
    </source>
</evidence>
<evidence type="ECO:0000259" key="19">
    <source>
        <dbReference type="Pfam" id="PF01433"/>
    </source>
</evidence>
<feature type="binding site" evidence="16">
    <location>
        <position position="310"/>
    </location>
    <ligand>
        <name>Zn(2+)</name>
        <dbReference type="ChEBI" id="CHEBI:29105"/>
        <note>catalytic</note>
    </ligand>
</feature>
<evidence type="ECO:0000256" key="9">
    <source>
        <dbReference type="ARBA" id="ARBA00022801"/>
    </source>
</evidence>
<dbReference type="Gene3D" id="2.60.40.1730">
    <property type="entry name" value="tricorn interacting facor f3 domain"/>
    <property type="match status" value="1"/>
</dbReference>
<gene>
    <name evidence="22" type="ORF">OLC1_LOCUS5075</name>
</gene>
<dbReference type="Pfam" id="PF11838">
    <property type="entry name" value="ERAP1_C"/>
    <property type="match status" value="2"/>
</dbReference>
<feature type="domain" description="ERAP1-like C-terminal" evidence="20">
    <location>
        <begin position="732"/>
        <end position="876"/>
    </location>
</feature>
<feature type="site" description="Transition state stabilizer" evidence="17">
    <location>
        <position position="395"/>
    </location>
</feature>
<dbReference type="PRINTS" id="PR00756">
    <property type="entry name" value="ALADIPTASE"/>
</dbReference>
<dbReference type="PANTHER" id="PTHR11533:SF174">
    <property type="entry name" value="PUROMYCIN-SENSITIVE AMINOPEPTIDASE-RELATED"/>
    <property type="match status" value="1"/>
</dbReference>
<dbReference type="AlphaFoldDB" id="A0AAV1CEE0"/>
<keyword evidence="13 18" id="KW-0482">Metalloprotease</keyword>
<dbReference type="InterPro" id="IPR050344">
    <property type="entry name" value="Peptidase_M1_aminopeptidases"/>
</dbReference>
<dbReference type="PANTHER" id="PTHR11533">
    <property type="entry name" value="PROTEASE M1 ZINC METALLOPROTEASE"/>
    <property type="match status" value="1"/>
</dbReference>
<dbReference type="GO" id="GO:0043171">
    <property type="term" value="P:peptide catabolic process"/>
    <property type="evidence" value="ECO:0007669"/>
    <property type="project" value="TreeGrafter"/>
</dbReference>
<evidence type="ECO:0000259" key="21">
    <source>
        <dbReference type="Pfam" id="PF17900"/>
    </source>
</evidence>
<accession>A0AAV1CEE0</accession>
<comment type="catalytic activity">
    <reaction evidence="1">
        <text>Release of an N-terminal amino acid, Xaa-|-Yaa- from a peptide, amide or arylamide. Xaa is preferably Ala, but may be most amino acids including Pro (slow action). When a terminal hydrophobic residue is followed by a prolyl residue, the two may be released as an intact Xaa-Pro dipeptide.</text>
        <dbReference type="EC" id="3.4.11.2"/>
    </reaction>
</comment>
<evidence type="ECO:0000256" key="4">
    <source>
        <dbReference type="ARBA" id="ARBA00010136"/>
    </source>
</evidence>
<keyword evidence="8 16" id="KW-0479">Metal-binding</keyword>
<proteinExistence type="inferred from homology"/>
<dbReference type="Gene3D" id="1.10.390.10">
    <property type="entry name" value="Neutral Protease Domain 2"/>
    <property type="match status" value="1"/>
</dbReference>
<dbReference type="FunFam" id="2.60.40.1730:FF:000009">
    <property type="entry name" value="Aminopeptidase"/>
    <property type="match status" value="1"/>
</dbReference>
<keyword evidence="9 18" id="KW-0378">Hydrolase</keyword>
<dbReference type="Pfam" id="PF17900">
    <property type="entry name" value="Peptidase_M1_N"/>
    <property type="match status" value="1"/>
</dbReference>
<feature type="domain" description="Aminopeptidase N-like N-terminal" evidence="21">
    <location>
        <begin position="20"/>
        <end position="203"/>
    </location>
</feature>
<keyword evidence="12" id="KW-0492">Microsome</keyword>
<keyword evidence="10" id="KW-0256">Endoplasmic reticulum</keyword>
<evidence type="ECO:0000256" key="13">
    <source>
        <dbReference type="ARBA" id="ARBA00023049"/>
    </source>
</evidence>
<evidence type="ECO:0000256" key="6">
    <source>
        <dbReference type="ARBA" id="ARBA00022490"/>
    </source>
</evidence>
<dbReference type="GO" id="GO:0016285">
    <property type="term" value="F:alanyl aminopeptidase activity"/>
    <property type="evidence" value="ECO:0007669"/>
    <property type="project" value="UniProtKB-EC"/>
</dbReference>
<dbReference type="Proteomes" id="UP001161247">
    <property type="component" value="Chromosome 2"/>
</dbReference>
<feature type="domain" description="ERAP1-like C-terminal" evidence="20">
    <location>
        <begin position="532"/>
        <end position="708"/>
    </location>
</feature>
<keyword evidence="5 18" id="KW-0031">Aminopeptidase</keyword>
<evidence type="ECO:0000256" key="5">
    <source>
        <dbReference type="ARBA" id="ARBA00022438"/>
    </source>
</evidence>
<evidence type="ECO:0000256" key="10">
    <source>
        <dbReference type="ARBA" id="ARBA00022824"/>
    </source>
</evidence>
<dbReference type="CDD" id="cd09601">
    <property type="entry name" value="M1_APN-Q_like"/>
    <property type="match status" value="1"/>
</dbReference>
<dbReference type="GO" id="GO:0006508">
    <property type="term" value="P:proteolysis"/>
    <property type="evidence" value="ECO:0007669"/>
    <property type="project" value="UniProtKB-KW"/>
</dbReference>
<dbReference type="InterPro" id="IPR034016">
    <property type="entry name" value="M1_APN-typ"/>
</dbReference>
<dbReference type="GO" id="GO:0070006">
    <property type="term" value="F:metalloaminopeptidase activity"/>
    <property type="evidence" value="ECO:0007669"/>
    <property type="project" value="TreeGrafter"/>
</dbReference>
<dbReference type="EMBL" id="OX459119">
    <property type="protein sequence ID" value="CAI9093745.1"/>
    <property type="molecule type" value="Genomic_DNA"/>
</dbReference>
<evidence type="ECO:0000256" key="1">
    <source>
        <dbReference type="ARBA" id="ARBA00000098"/>
    </source>
</evidence>
<dbReference type="GO" id="GO:0016020">
    <property type="term" value="C:membrane"/>
    <property type="evidence" value="ECO:0007669"/>
    <property type="project" value="TreeGrafter"/>
</dbReference>
<evidence type="ECO:0000256" key="3">
    <source>
        <dbReference type="ARBA" id="ARBA00004496"/>
    </source>
</evidence>
<name>A0AAV1CEE0_OLDCO</name>
<evidence type="ECO:0000259" key="20">
    <source>
        <dbReference type="Pfam" id="PF11838"/>
    </source>
</evidence>
<reference evidence="22" key="1">
    <citation type="submission" date="2023-03" db="EMBL/GenBank/DDBJ databases">
        <authorList>
            <person name="Julca I."/>
        </authorList>
    </citation>
    <scope>NUCLEOTIDE SEQUENCE</scope>
</reference>
<keyword evidence="7 18" id="KW-0645">Protease</keyword>
<dbReference type="Gene3D" id="2.60.40.1910">
    <property type="match status" value="1"/>
</dbReference>
<evidence type="ECO:0000256" key="7">
    <source>
        <dbReference type="ARBA" id="ARBA00022670"/>
    </source>
</evidence>
<dbReference type="FunFam" id="2.60.40.1910:FF:000007">
    <property type="entry name" value="Aminopeptidase"/>
    <property type="match status" value="1"/>
</dbReference>
<keyword evidence="11 16" id="KW-0862">Zinc</keyword>
<keyword evidence="23" id="KW-1185">Reference proteome</keyword>
<dbReference type="Pfam" id="PF01433">
    <property type="entry name" value="Peptidase_M1"/>
    <property type="match status" value="1"/>
</dbReference>
<dbReference type="GO" id="GO:0005615">
    <property type="term" value="C:extracellular space"/>
    <property type="evidence" value="ECO:0007669"/>
    <property type="project" value="TreeGrafter"/>
</dbReference>
<dbReference type="FunFam" id="1.10.390.10:FF:000001">
    <property type="entry name" value="Aminopeptidase"/>
    <property type="match status" value="1"/>
</dbReference>
<evidence type="ECO:0000256" key="15">
    <source>
        <dbReference type="PIRSR" id="PIRSR634016-1"/>
    </source>
</evidence>
<feature type="binding site" evidence="16">
    <location>
        <position position="333"/>
    </location>
    <ligand>
        <name>Zn(2+)</name>
        <dbReference type="ChEBI" id="CHEBI:29105"/>
        <note>catalytic</note>
    </ligand>
</feature>
<dbReference type="Gene3D" id="1.25.50.20">
    <property type="match status" value="1"/>
</dbReference>
<protein>
    <recommendedName>
        <fullName evidence="18">Aminopeptidase</fullName>
        <ecNumber evidence="18">3.4.11.-</ecNumber>
    </recommendedName>
</protein>
<evidence type="ECO:0000313" key="22">
    <source>
        <dbReference type="EMBL" id="CAI9093745.1"/>
    </source>
</evidence>
<comment type="subcellular location">
    <subcellularLocation>
        <location evidence="3">Cytoplasm</location>
    </subcellularLocation>
    <subcellularLocation>
        <location evidence="2">Microsome membrane</location>
        <topology evidence="2">Peripheral membrane protein</topology>
    </subcellularLocation>
</comment>
<dbReference type="InterPro" id="IPR014782">
    <property type="entry name" value="Peptidase_M1_dom"/>
</dbReference>
<keyword evidence="6" id="KW-0963">Cytoplasm</keyword>
<evidence type="ECO:0000256" key="14">
    <source>
        <dbReference type="ARBA" id="ARBA00023136"/>
    </source>
</evidence>
<dbReference type="InterPro" id="IPR024571">
    <property type="entry name" value="ERAP1-like_C_dom"/>
</dbReference>
<organism evidence="22 23">
    <name type="scientific">Oldenlandia corymbosa var. corymbosa</name>
    <dbReference type="NCBI Taxonomy" id="529605"/>
    <lineage>
        <taxon>Eukaryota</taxon>
        <taxon>Viridiplantae</taxon>
        <taxon>Streptophyta</taxon>
        <taxon>Embryophyta</taxon>
        <taxon>Tracheophyta</taxon>
        <taxon>Spermatophyta</taxon>
        <taxon>Magnoliopsida</taxon>
        <taxon>eudicotyledons</taxon>
        <taxon>Gunneridae</taxon>
        <taxon>Pentapetalae</taxon>
        <taxon>asterids</taxon>
        <taxon>lamiids</taxon>
        <taxon>Gentianales</taxon>
        <taxon>Rubiaceae</taxon>
        <taxon>Rubioideae</taxon>
        <taxon>Spermacoceae</taxon>
        <taxon>Hedyotis-Oldenlandia complex</taxon>
        <taxon>Oldenlandia</taxon>
    </lineage>
</organism>
<evidence type="ECO:0000256" key="16">
    <source>
        <dbReference type="PIRSR" id="PIRSR634016-3"/>
    </source>
</evidence>
<evidence type="ECO:0000256" key="2">
    <source>
        <dbReference type="ARBA" id="ARBA00004174"/>
    </source>
</evidence>
<sequence>MEAKKYQQFRGQPRLPKFAVPRRYDLHLKPDLDACKFSGAVQITVDVVSATKHLVLNAAELSVDSKSVQFKTPTKVLEAAVVEMCEEDEIVVIEFGESLPVGEGVLSVSFEGTLNDRMKGFYRSVYEHNGVKKNMAVTQFEPADARRCFPCWDEPACKATFKITLEVPSDLVALSNMPVIEEKVDGNLKRVSYQESPIMSTYLVAVVVGLFDYIEDQTPDGIAVRVYCKVGKADQGKFALDVAVKTLGIYKEYFAVPYSLPKLDMIAIPDFAAGAMENYGLVTYRETALLYDEKHSAAANKQRVATVVAHELAHQWFGNLVTMEWWTHLWLNEGFATWVSYLAADSLFPEWKIWTQFLDESTEGLRLDGLLESHPIEVDINHAGEIDEIFDAISYRKGASVIRMLQSYLGAECFQRALASYIKKFACSNAKTEDLWSVLQEESGEPVNKLMNSWTKQKGYPVVSAKLQDHKLEFEQSHFLLSGSPGDGQWIVPVTLCCGTYDARKSFLLQAKSETHDIKDLLGASTSKSNSWVKINLDQTGFYRVKYDEDLSVRLRYAIEKNYLSTMDRYGILDDSYALSVACHQSLASLLALMGAYKQENDYTVLSNLISISCKVVRIAADAVPELLEDMKLFFINLFQYSAERLGWDPKPGESHLDAMLRGELLTALSLFEHEETQKEASRRFHIFLDDRNTPVLPPDLRRVCIYVYIYFWLFILSSEISCARTTSLQAVYVSVMLKVTKSNRSGYDSLLRIYRESDLSQEKTRILGSLGSCKDPEIIDEILNFLLSSEVRSQDAVHGLGVSREGRETAWKWLKENWDQIVKTYGAGFLVTRFIGSVVSPFSTYEKATEVEEFFASRMKPFIARTLKQSIERVHINAKWVESIQKEKELADVVKELAYRKD</sequence>
<dbReference type="SUPFAM" id="SSF63737">
    <property type="entry name" value="Leukotriene A4 hydrolase N-terminal domain"/>
    <property type="match status" value="1"/>
</dbReference>
<evidence type="ECO:0000256" key="12">
    <source>
        <dbReference type="ARBA" id="ARBA00022848"/>
    </source>
</evidence>
<feature type="active site" description="Proton acceptor" evidence="15">
    <location>
        <position position="311"/>
    </location>
</feature>
<dbReference type="InterPro" id="IPR027268">
    <property type="entry name" value="Peptidase_M4/M1_CTD_sf"/>
</dbReference>
<evidence type="ECO:0000256" key="17">
    <source>
        <dbReference type="PIRSR" id="PIRSR634016-4"/>
    </source>
</evidence>
<keyword evidence="14" id="KW-0472">Membrane</keyword>
<dbReference type="GO" id="GO:0008270">
    <property type="term" value="F:zinc ion binding"/>
    <property type="evidence" value="ECO:0007669"/>
    <property type="project" value="UniProtKB-UniRule"/>
</dbReference>
<feature type="domain" description="Peptidase M1 membrane alanine aminopeptidase" evidence="19">
    <location>
        <begin position="238"/>
        <end position="454"/>
    </location>
</feature>
<dbReference type="InterPro" id="IPR045357">
    <property type="entry name" value="Aminopeptidase_N-like_N"/>
</dbReference>
<evidence type="ECO:0000256" key="18">
    <source>
        <dbReference type="RuleBase" id="RU364040"/>
    </source>
</evidence>
<feature type="binding site" evidence="16">
    <location>
        <position position="314"/>
    </location>
    <ligand>
        <name>Zn(2+)</name>
        <dbReference type="ChEBI" id="CHEBI:29105"/>
        <note>catalytic</note>
    </ligand>
</feature>
<dbReference type="InterPro" id="IPR001930">
    <property type="entry name" value="Peptidase_M1"/>
</dbReference>
<dbReference type="EC" id="3.4.11.-" evidence="18"/>
<dbReference type="SUPFAM" id="SSF55486">
    <property type="entry name" value="Metalloproteases ('zincins'), catalytic domain"/>
    <property type="match status" value="1"/>
</dbReference>
<dbReference type="GO" id="GO:0042277">
    <property type="term" value="F:peptide binding"/>
    <property type="evidence" value="ECO:0007669"/>
    <property type="project" value="TreeGrafter"/>
</dbReference>
<comment type="cofactor">
    <cofactor evidence="16 18">
        <name>Zn(2+)</name>
        <dbReference type="ChEBI" id="CHEBI:29105"/>
    </cofactor>
    <text evidence="16 18">Binds 1 zinc ion per subunit.</text>
</comment>
<evidence type="ECO:0000256" key="11">
    <source>
        <dbReference type="ARBA" id="ARBA00022833"/>
    </source>
</evidence>
<comment type="similarity">
    <text evidence="4 18">Belongs to the peptidase M1 family.</text>
</comment>